<proteinExistence type="predicted"/>
<dbReference type="InterPro" id="IPR013520">
    <property type="entry name" value="Ribonucl_H"/>
</dbReference>
<dbReference type="OrthoDB" id="7427781at2"/>
<dbReference type="InterPro" id="IPR012337">
    <property type="entry name" value="RNaseH-like_sf"/>
</dbReference>
<dbReference type="RefSeq" id="WP_099470905.1">
    <property type="nucleotide sequence ID" value="NZ_CP041025.1"/>
</dbReference>
<dbReference type="SMART" id="SM00479">
    <property type="entry name" value="EXOIII"/>
    <property type="match status" value="1"/>
</dbReference>
<comment type="caution">
    <text evidence="2">The sequence shown here is derived from an EMBL/GenBank/DDBJ whole genome shotgun (WGS) entry which is preliminary data.</text>
</comment>
<dbReference type="GO" id="GO:0004527">
    <property type="term" value="F:exonuclease activity"/>
    <property type="evidence" value="ECO:0007669"/>
    <property type="project" value="UniProtKB-ARBA"/>
</dbReference>
<feature type="domain" description="Exonuclease" evidence="1">
    <location>
        <begin position="56"/>
        <end position="226"/>
    </location>
</feature>
<accession>A0A2G4YW21</accession>
<dbReference type="EMBL" id="PDEM01000007">
    <property type="protein sequence ID" value="PHZ86528.1"/>
    <property type="molecule type" value="Genomic_DNA"/>
</dbReference>
<dbReference type="InterPro" id="IPR036397">
    <property type="entry name" value="RNaseH_sf"/>
</dbReference>
<reference evidence="2 3" key="1">
    <citation type="submission" date="2017-10" db="EMBL/GenBank/DDBJ databases">
        <title>Frigbacter circumglobatus gen. nov. sp. nov., isolated from sediment cultured in situ.</title>
        <authorList>
            <person name="Zhao Z."/>
        </authorList>
    </citation>
    <scope>NUCLEOTIDE SEQUENCE [LARGE SCALE GENOMIC DNA]</scope>
    <source>
        <strain evidence="2 3">ZYL</strain>
    </source>
</reference>
<organism evidence="2 3">
    <name type="scientific">Paremcibacter congregatus</name>
    <dbReference type="NCBI Taxonomy" id="2043170"/>
    <lineage>
        <taxon>Bacteria</taxon>
        <taxon>Pseudomonadati</taxon>
        <taxon>Pseudomonadota</taxon>
        <taxon>Alphaproteobacteria</taxon>
        <taxon>Emcibacterales</taxon>
        <taxon>Emcibacteraceae</taxon>
        <taxon>Paremcibacter</taxon>
    </lineage>
</organism>
<protein>
    <submittedName>
        <fullName evidence="2">DNA polymerase III subunit epsilon</fullName>
    </submittedName>
</protein>
<gene>
    <name evidence="2" type="ORF">CRD36_01200</name>
</gene>
<dbReference type="Proteomes" id="UP000229730">
    <property type="component" value="Unassembled WGS sequence"/>
</dbReference>
<dbReference type="CDD" id="cd06127">
    <property type="entry name" value="DEDDh"/>
    <property type="match status" value="1"/>
</dbReference>
<dbReference type="SUPFAM" id="SSF53098">
    <property type="entry name" value="Ribonuclease H-like"/>
    <property type="match status" value="1"/>
</dbReference>
<keyword evidence="3" id="KW-1185">Reference proteome</keyword>
<dbReference type="GO" id="GO:0003676">
    <property type="term" value="F:nucleic acid binding"/>
    <property type="evidence" value="ECO:0007669"/>
    <property type="project" value="InterPro"/>
</dbReference>
<evidence type="ECO:0000313" key="2">
    <source>
        <dbReference type="EMBL" id="PHZ86528.1"/>
    </source>
</evidence>
<name>A0A2G4YW21_9PROT</name>
<dbReference type="AlphaFoldDB" id="A0A2G4YW21"/>
<dbReference type="Pfam" id="PF00929">
    <property type="entry name" value="RNase_T"/>
    <property type="match status" value="1"/>
</dbReference>
<dbReference type="GO" id="GO:0006259">
    <property type="term" value="P:DNA metabolic process"/>
    <property type="evidence" value="ECO:0007669"/>
    <property type="project" value="UniProtKB-ARBA"/>
</dbReference>
<dbReference type="NCBIfam" id="NF006615">
    <property type="entry name" value="PRK09182.1"/>
    <property type="match status" value="1"/>
</dbReference>
<sequence length="315" mass="35201">MQEPVLNFYDDAGFEQAIDQLGLSGGHRILRKITFPHPSQVNILKHSGMADYAIHRGIYLDTETTGLSHAEDEVIQLCLLPFLYAVDATTNYALIIGVYPPYVGFQEPTRLLTQEIIDLTGITMAMLVGQTLDVPKIESLLDKTDLVIAHNAAFDRPFTHGISGKFSEKKWACSMSNIPWKDQGFESLKLIHLAADLGFYFEPHQADKDCLAGLAILAQVGDAGESYFQQLIRAAAEDSVTLRAQFAPFELKDVLKQRGYLWKDGSDGIAKGWETVVPLSDADGERAWLSETIYHGAEKWYERREDALTRFTRAS</sequence>
<evidence type="ECO:0000313" key="3">
    <source>
        <dbReference type="Proteomes" id="UP000229730"/>
    </source>
</evidence>
<evidence type="ECO:0000259" key="1">
    <source>
        <dbReference type="SMART" id="SM00479"/>
    </source>
</evidence>
<dbReference type="InParanoid" id="A0A2G4YW21"/>
<dbReference type="Gene3D" id="3.30.420.10">
    <property type="entry name" value="Ribonuclease H-like superfamily/Ribonuclease H"/>
    <property type="match status" value="1"/>
</dbReference>